<gene>
    <name evidence="2" type="ORF">NDU88_006688</name>
</gene>
<keyword evidence="3" id="KW-1185">Reference proteome</keyword>
<dbReference type="EMBL" id="JANPWB010000003">
    <property type="protein sequence ID" value="KAJ1202893.1"/>
    <property type="molecule type" value="Genomic_DNA"/>
</dbReference>
<protein>
    <submittedName>
        <fullName evidence="2">Uncharacterized protein</fullName>
    </submittedName>
</protein>
<evidence type="ECO:0000313" key="3">
    <source>
        <dbReference type="Proteomes" id="UP001066276"/>
    </source>
</evidence>
<sequence>MQGARPTARSCKASCPIQGSPLQRKIRNRDSGQDQGQSPATAPQRPPPSEVRAAAGHPKCPIYPAGPGVQYGAAAKLRLPRRRCQPVSLSAPGLICPPPGPHEPPTCQGSRTATNPQPLPATGSVAQRGAHSAAASRRSAEIQATPAIQPRGVC</sequence>
<feature type="compositionally biased region" description="Low complexity" evidence="1">
    <location>
        <begin position="126"/>
        <end position="137"/>
    </location>
</feature>
<comment type="caution">
    <text evidence="2">The sequence shown here is derived from an EMBL/GenBank/DDBJ whole genome shotgun (WGS) entry which is preliminary data.</text>
</comment>
<proteinExistence type="predicted"/>
<evidence type="ECO:0000256" key="1">
    <source>
        <dbReference type="SAM" id="MobiDB-lite"/>
    </source>
</evidence>
<reference evidence="2" key="1">
    <citation type="journal article" date="2022" name="bioRxiv">
        <title>Sequencing and chromosome-scale assembly of the giantPleurodeles waltlgenome.</title>
        <authorList>
            <person name="Brown T."/>
            <person name="Elewa A."/>
            <person name="Iarovenko S."/>
            <person name="Subramanian E."/>
            <person name="Araus A.J."/>
            <person name="Petzold A."/>
            <person name="Susuki M."/>
            <person name="Suzuki K.-i.T."/>
            <person name="Hayashi T."/>
            <person name="Toyoda A."/>
            <person name="Oliveira C."/>
            <person name="Osipova E."/>
            <person name="Leigh N.D."/>
            <person name="Simon A."/>
            <person name="Yun M.H."/>
        </authorList>
    </citation>
    <scope>NUCLEOTIDE SEQUENCE</scope>
    <source>
        <strain evidence="2">20211129_DDA</strain>
        <tissue evidence="2">Liver</tissue>
    </source>
</reference>
<evidence type="ECO:0000313" key="2">
    <source>
        <dbReference type="EMBL" id="KAJ1202893.1"/>
    </source>
</evidence>
<dbReference type="AlphaFoldDB" id="A0AAV7VMM7"/>
<feature type="region of interest" description="Disordered" evidence="1">
    <location>
        <begin position="1"/>
        <end position="67"/>
    </location>
</feature>
<feature type="region of interest" description="Disordered" evidence="1">
    <location>
        <begin position="91"/>
        <end position="154"/>
    </location>
</feature>
<feature type="compositionally biased region" description="Pro residues" evidence="1">
    <location>
        <begin position="95"/>
        <end position="104"/>
    </location>
</feature>
<feature type="compositionally biased region" description="Polar residues" evidence="1">
    <location>
        <begin position="107"/>
        <end position="116"/>
    </location>
</feature>
<organism evidence="2 3">
    <name type="scientific">Pleurodeles waltl</name>
    <name type="common">Iberian ribbed newt</name>
    <dbReference type="NCBI Taxonomy" id="8319"/>
    <lineage>
        <taxon>Eukaryota</taxon>
        <taxon>Metazoa</taxon>
        <taxon>Chordata</taxon>
        <taxon>Craniata</taxon>
        <taxon>Vertebrata</taxon>
        <taxon>Euteleostomi</taxon>
        <taxon>Amphibia</taxon>
        <taxon>Batrachia</taxon>
        <taxon>Caudata</taxon>
        <taxon>Salamandroidea</taxon>
        <taxon>Salamandridae</taxon>
        <taxon>Pleurodelinae</taxon>
        <taxon>Pleurodeles</taxon>
    </lineage>
</organism>
<dbReference type="Proteomes" id="UP001066276">
    <property type="component" value="Chromosome 2_1"/>
</dbReference>
<accession>A0AAV7VMM7</accession>
<name>A0AAV7VMM7_PLEWA</name>